<proteinExistence type="predicted"/>
<sequence length="203" mass="22912">MGRLVFALPDLRLVAHQGVPPKFRLEHSVRFPPEVRPCNAPRGTAVWNILCAFHRRSAHVTHRAEPPCGTLCALSTGGLPIIHHVPKKPTSASINRSESYKERVHQKGTCAICLTPKLRHCHQVCVRTRHLRKLYRERPEVDGSKISPSYTHPGFKPRPSRQCKAILEEHDIMVPVPTESGYTHTNYKSHLTPVDYLASFGSR</sequence>
<reference evidence="1" key="1">
    <citation type="submission" date="2020-11" db="EMBL/GenBank/DDBJ databases">
        <authorList>
            <person name="Tran Van P."/>
        </authorList>
    </citation>
    <scope>NUCLEOTIDE SEQUENCE</scope>
</reference>
<gene>
    <name evidence="1" type="ORF">TBIB3V08_LOCUS1490</name>
</gene>
<dbReference type="EMBL" id="OD564551">
    <property type="protein sequence ID" value="CAD7438905.1"/>
    <property type="molecule type" value="Genomic_DNA"/>
</dbReference>
<accession>A0A7R9EP91</accession>
<organism evidence="1">
    <name type="scientific">Timema bartmani</name>
    <dbReference type="NCBI Taxonomy" id="61472"/>
    <lineage>
        <taxon>Eukaryota</taxon>
        <taxon>Metazoa</taxon>
        <taxon>Ecdysozoa</taxon>
        <taxon>Arthropoda</taxon>
        <taxon>Hexapoda</taxon>
        <taxon>Insecta</taxon>
        <taxon>Pterygota</taxon>
        <taxon>Neoptera</taxon>
        <taxon>Polyneoptera</taxon>
        <taxon>Phasmatodea</taxon>
        <taxon>Timematodea</taxon>
        <taxon>Timematoidea</taxon>
        <taxon>Timematidae</taxon>
        <taxon>Timema</taxon>
    </lineage>
</organism>
<name>A0A7R9EP91_9NEOP</name>
<dbReference type="AlphaFoldDB" id="A0A7R9EP91"/>
<evidence type="ECO:0000313" key="1">
    <source>
        <dbReference type="EMBL" id="CAD7438905.1"/>
    </source>
</evidence>
<protein>
    <submittedName>
        <fullName evidence="1">Uncharacterized protein</fullName>
    </submittedName>
</protein>